<dbReference type="GO" id="GO:0006308">
    <property type="term" value="P:DNA catabolic process"/>
    <property type="evidence" value="ECO:0007669"/>
    <property type="project" value="UniProtKB-UniRule"/>
</dbReference>
<feature type="domain" description="OB-fold nucleic acid binding" evidence="4">
    <location>
        <begin position="18"/>
        <end position="109"/>
    </location>
</feature>
<dbReference type="RefSeq" id="WP_045364282.1">
    <property type="nucleotide sequence ID" value="NZ_AP018150.1"/>
</dbReference>
<dbReference type="PANTHER" id="PTHR30008">
    <property type="entry name" value="EXODEOXYRIBONUCLEASE 7 LARGE SUBUNIT"/>
    <property type="match status" value="1"/>
</dbReference>
<protein>
    <recommendedName>
        <fullName evidence="1">Exodeoxyribonuclease 7 large subunit</fullName>
        <ecNumber evidence="1">3.1.11.6</ecNumber>
    </recommendedName>
    <alternativeName>
        <fullName evidence="1">Exodeoxyribonuclease VII large subunit</fullName>
        <shortName evidence="1">Exonuclease VII large subunit</shortName>
    </alternativeName>
</protein>
<feature type="domain" description="Exonuclease VII large subunit C-terminal" evidence="3">
    <location>
        <begin position="133"/>
        <end position="348"/>
    </location>
</feature>
<comment type="catalytic activity">
    <reaction evidence="1 2">
        <text>Exonucleolytic cleavage in either 5'- to 3'- or 3'- to 5'-direction to yield nucleoside 5'-phosphates.</text>
        <dbReference type="EC" id="3.1.11.6"/>
    </reaction>
</comment>
<evidence type="ECO:0000313" key="6">
    <source>
        <dbReference type="Proteomes" id="UP000282597"/>
    </source>
</evidence>
<evidence type="ECO:0000256" key="2">
    <source>
        <dbReference type="RuleBase" id="RU004355"/>
    </source>
</evidence>
<dbReference type="EMBL" id="AP018150">
    <property type="protein sequence ID" value="BBE10309.1"/>
    <property type="molecule type" value="Genomic_DNA"/>
</dbReference>
<evidence type="ECO:0000259" key="3">
    <source>
        <dbReference type="Pfam" id="PF02601"/>
    </source>
</evidence>
<comment type="subcellular location">
    <subcellularLocation>
        <location evidence="1 2">Cytoplasm</location>
    </subcellularLocation>
</comment>
<dbReference type="Pfam" id="PF02601">
    <property type="entry name" value="Exonuc_VII_L"/>
    <property type="match status" value="1"/>
</dbReference>
<dbReference type="GO" id="GO:0008855">
    <property type="term" value="F:exodeoxyribonuclease VII activity"/>
    <property type="evidence" value="ECO:0007669"/>
    <property type="project" value="UniProtKB-UniRule"/>
</dbReference>
<dbReference type="InterPro" id="IPR025824">
    <property type="entry name" value="OB-fold_nuc-bd_dom"/>
</dbReference>
<dbReference type="InterPro" id="IPR020579">
    <property type="entry name" value="Exonuc_VII_lsu_C"/>
</dbReference>
<evidence type="ECO:0000256" key="1">
    <source>
        <dbReference type="HAMAP-Rule" id="MF_00378"/>
    </source>
</evidence>
<dbReference type="EC" id="3.1.11.6" evidence="1"/>
<dbReference type="HAMAP" id="MF_00378">
    <property type="entry name" value="Exonuc_7_L"/>
    <property type="match status" value="1"/>
</dbReference>
<reference evidence="5 6" key="1">
    <citation type="journal article" date="2018" name="Microbes Environ.">
        <title>Comparative Genomic Insights into Endofungal Lifestyles of Two Bacterial Endosymbionts, Mycoavidus cysteinexigens and Burkholderia rhizoxinica.</title>
        <authorList>
            <person name="Sharmin D."/>
            <person name="Guo Y."/>
            <person name="Nishizawa T."/>
            <person name="Ohshima S."/>
            <person name="Sato Y."/>
            <person name="Takashima Y."/>
            <person name="Narisawa K."/>
            <person name="Ohta H."/>
        </authorList>
    </citation>
    <scope>NUCLEOTIDE SEQUENCE [LARGE SCALE GENOMIC DNA]</scope>
    <source>
        <strain evidence="5 6">B1-EB</strain>
    </source>
</reference>
<gene>
    <name evidence="1" type="primary">xseA</name>
    <name evidence="5" type="ORF">MCB1EB_2148</name>
</gene>
<keyword evidence="1 2" id="KW-0378">Hydrolase</keyword>
<dbReference type="GO" id="GO:0005737">
    <property type="term" value="C:cytoplasm"/>
    <property type="evidence" value="ECO:0007669"/>
    <property type="project" value="UniProtKB-SubCell"/>
</dbReference>
<dbReference type="KEGG" id="mcys:MCB1EB_2148"/>
<keyword evidence="1" id="KW-0963">Cytoplasm</keyword>
<dbReference type="PANTHER" id="PTHR30008:SF0">
    <property type="entry name" value="EXODEOXYRIBONUCLEASE 7 LARGE SUBUNIT"/>
    <property type="match status" value="1"/>
</dbReference>
<proteinExistence type="inferred from homology"/>
<comment type="subunit">
    <text evidence="1">Heterooligomer composed of large and small subunits.</text>
</comment>
<keyword evidence="1 2" id="KW-0269">Exonuclease</keyword>
<organism evidence="5 6">
    <name type="scientific">Mycoavidus cysteinexigens</name>
    <dbReference type="NCBI Taxonomy" id="1553431"/>
    <lineage>
        <taxon>Bacteria</taxon>
        <taxon>Pseudomonadati</taxon>
        <taxon>Pseudomonadota</taxon>
        <taxon>Betaproteobacteria</taxon>
        <taxon>Burkholderiales</taxon>
        <taxon>Burkholderiaceae</taxon>
        <taxon>Mycoavidus</taxon>
    </lineage>
</organism>
<dbReference type="AlphaFoldDB" id="A0A2Z6EXX8"/>
<evidence type="ECO:0000313" key="5">
    <source>
        <dbReference type="EMBL" id="BBE10309.1"/>
    </source>
</evidence>
<dbReference type="GO" id="GO:0009318">
    <property type="term" value="C:exodeoxyribonuclease VII complex"/>
    <property type="evidence" value="ECO:0007669"/>
    <property type="project" value="UniProtKB-UniRule"/>
</dbReference>
<dbReference type="InterPro" id="IPR003753">
    <property type="entry name" value="Exonuc_VII_L"/>
</dbReference>
<name>A0A2Z6EXX8_9BURK</name>
<accession>A0A2Z6EXX8</accession>
<dbReference type="CDD" id="cd04489">
    <property type="entry name" value="ExoVII_LU_OBF"/>
    <property type="match status" value="1"/>
</dbReference>
<keyword evidence="1 2" id="KW-0540">Nuclease</keyword>
<evidence type="ECO:0000259" key="4">
    <source>
        <dbReference type="Pfam" id="PF13742"/>
    </source>
</evidence>
<dbReference type="GO" id="GO:0003676">
    <property type="term" value="F:nucleic acid binding"/>
    <property type="evidence" value="ECO:0007669"/>
    <property type="project" value="InterPro"/>
</dbReference>
<comment type="function">
    <text evidence="1">Bidirectionally degrades single-stranded DNA into large acid-insoluble oligonucleotides, which are then degraded further into small acid-soluble oligonucleotides.</text>
</comment>
<dbReference type="Pfam" id="PF13742">
    <property type="entry name" value="tRNA_anti_2"/>
    <property type="match status" value="1"/>
</dbReference>
<sequence length="414" mass="45912">MEIKTSWPIASNGEAVVSVSSLNYAISTTLERTFPLIWVAGEVSNFTCAASGHWYFSLKDSAAQMRCVMFRTRAQAMQFVPANGDRIEVRALVTIYEPRGEVQLKLEYIRRTGQGQLYEAFLRLKQKLESEGLFAPERKRVLPAYPRVVGIVTSLQAAALQDVLTTLRRRAPHLSVIVYPAPVQGVEAAGKLAEMVECANRRAEVELLIICRGGGSLEDLWAFNEEKLARAIAASRLPVVSGVGHETDFTMVDFVADLRAPTPTGAAELVSPAYEMLVRALEHSQQQLRRACTRLMERHAQQLDGLARGLLSPTERLRRQKIQLQQHATRLATVFAQRYERRSAMVREAAAKIDLLSPQRTLERGYAAVLDPVNQQALRSPAALAATSRIVVHLAQGSAEVELAQVQVRSQAEF</sequence>
<keyword evidence="6" id="KW-1185">Reference proteome</keyword>
<dbReference type="NCBIfam" id="TIGR00237">
    <property type="entry name" value="xseA"/>
    <property type="match status" value="1"/>
</dbReference>
<comment type="similarity">
    <text evidence="1 2">Belongs to the XseA family.</text>
</comment>
<dbReference type="Proteomes" id="UP000282597">
    <property type="component" value="Chromosome"/>
</dbReference>